<comment type="caution">
    <text evidence="2">The sequence shown here is derived from an EMBL/GenBank/DDBJ whole genome shotgun (WGS) entry which is preliminary data.</text>
</comment>
<sequence>MADASGTGGIAWKAALVAAGAAIALAPPAAALVAVIYRFPVPLSGYVSGFAGAGTAAVASLFYLVLGGAPLLGILAGAAGFAAARSAKGDTRRLWRRTFAAAACVALLSAVALAVLEFFIGPW</sequence>
<keyword evidence="3" id="KW-1185">Reference proteome</keyword>
<reference evidence="2 3" key="1">
    <citation type="submission" date="2018-05" db="EMBL/GenBank/DDBJ databases">
        <title>Genomic Encyclopedia of Type Strains, Phase IV (KMG-IV): sequencing the most valuable type-strain genomes for metagenomic binning, comparative biology and taxonomic classification.</title>
        <authorList>
            <person name="Goeker M."/>
        </authorList>
    </citation>
    <scope>NUCLEOTIDE SEQUENCE [LARGE SCALE GENOMIC DNA]</scope>
    <source>
        <strain evidence="2 3">DSM 44704</strain>
    </source>
</reference>
<keyword evidence="1" id="KW-1133">Transmembrane helix</keyword>
<dbReference type="RefSeq" id="WP_040741029.1">
    <property type="nucleotide sequence ID" value="NZ_QJKF01000001.1"/>
</dbReference>
<feature type="transmembrane region" description="Helical" evidence="1">
    <location>
        <begin position="99"/>
        <end position="120"/>
    </location>
</feature>
<dbReference type="EMBL" id="QJKF01000001">
    <property type="protein sequence ID" value="PXX71366.1"/>
    <property type="molecule type" value="Genomic_DNA"/>
</dbReference>
<name>A0A318KB73_9NOCA</name>
<gene>
    <name evidence="2" type="ORF">DFR70_101788</name>
</gene>
<keyword evidence="1" id="KW-0472">Membrane</keyword>
<organism evidence="2 3">
    <name type="scientific">Nocardia tenerifensis</name>
    <dbReference type="NCBI Taxonomy" id="228006"/>
    <lineage>
        <taxon>Bacteria</taxon>
        <taxon>Bacillati</taxon>
        <taxon>Actinomycetota</taxon>
        <taxon>Actinomycetes</taxon>
        <taxon>Mycobacteriales</taxon>
        <taxon>Nocardiaceae</taxon>
        <taxon>Nocardia</taxon>
    </lineage>
</organism>
<feature type="transmembrane region" description="Helical" evidence="1">
    <location>
        <begin position="69"/>
        <end position="87"/>
    </location>
</feature>
<keyword evidence="1" id="KW-0812">Transmembrane</keyword>
<feature type="transmembrane region" description="Helical" evidence="1">
    <location>
        <begin position="43"/>
        <end position="63"/>
    </location>
</feature>
<evidence type="ECO:0000256" key="1">
    <source>
        <dbReference type="SAM" id="Phobius"/>
    </source>
</evidence>
<accession>A0A318KB73</accession>
<protein>
    <submittedName>
        <fullName evidence="2">Uncharacterized protein</fullName>
    </submittedName>
</protein>
<dbReference type="AlphaFoldDB" id="A0A318KB73"/>
<dbReference type="Proteomes" id="UP000247569">
    <property type="component" value="Unassembled WGS sequence"/>
</dbReference>
<evidence type="ECO:0000313" key="3">
    <source>
        <dbReference type="Proteomes" id="UP000247569"/>
    </source>
</evidence>
<evidence type="ECO:0000313" key="2">
    <source>
        <dbReference type="EMBL" id="PXX71366.1"/>
    </source>
</evidence>
<proteinExistence type="predicted"/>
<feature type="transmembrane region" description="Helical" evidence="1">
    <location>
        <begin position="12"/>
        <end position="36"/>
    </location>
</feature>